<reference evidence="2 3" key="1">
    <citation type="journal article" date="2017" name="Int. J. Syst. Evol. Microbiol.">
        <title>Mucilaginibacterpsychrotolerans sp. nov., isolated from peatlands.</title>
        <authorList>
            <person name="Deng Y."/>
            <person name="Shen L."/>
            <person name="Xu B."/>
            <person name="Liu Y."/>
            <person name="Gu Z."/>
            <person name="Liu H."/>
            <person name="Zhou Y."/>
        </authorList>
    </citation>
    <scope>NUCLEOTIDE SEQUENCE [LARGE SCALE GENOMIC DNA]</scope>
    <source>
        <strain evidence="2 3">NH7-4</strain>
    </source>
</reference>
<sequence length="188" mass="20171">MKTSLKSSVLFVSLLGLVTAAKAQEEPKSKLKNGIIYSAGVESGLTLGNFNDKYKWNLGGSLQADIPVAANWYITANAGYNNFFGKDNNTDLHLIPVKAGIKYFPVGLFYVQAEGGAAFAVNKSDVEYERTAAFIYSPQAGLKFPLGGSNSFIDAGVRYEASTKFAKSVNSSKVNFLGVRVAYALATK</sequence>
<accession>A0A4Y8SFX0</accession>
<comment type="caution">
    <text evidence="2">The sequence shown here is derived from an EMBL/GenBank/DDBJ whole genome shotgun (WGS) entry which is preliminary data.</text>
</comment>
<evidence type="ECO:0008006" key="4">
    <source>
        <dbReference type="Google" id="ProtNLM"/>
    </source>
</evidence>
<proteinExistence type="predicted"/>
<feature type="chain" id="PRO_5021300418" description="Outer membrane protein beta-barrel domain-containing protein" evidence="1">
    <location>
        <begin position="24"/>
        <end position="188"/>
    </location>
</feature>
<dbReference type="OrthoDB" id="657299at2"/>
<organism evidence="2 3">
    <name type="scientific">Mucilaginibacter psychrotolerans</name>
    <dbReference type="NCBI Taxonomy" id="1524096"/>
    <lineage>
        <taxon>Bacteria</taxon>
        <taxon>Pseudomonadati</taxon>
        <taxon>Bacteroidota</taxon>
        <taxon>Sphingobacteriia</taxon>
        <taxon>Sphingobacteriales</taxon>
        <taxon>Sphingobacteriaceae</taxon>
        <taxon>Mucilaginibacter</taxon>
    </lineage>
</organism>
<keyword evidence="1" id="KW-0732">Signal</keyword>
<protein>
    <recommendedName>
        <fullName evidence="4">Outer membrane protein beta-barrel domain-containing protein</fullName>
    </recommendedName>
</protein>
<evidence type="ECO:0000313" key="3">
    <source>
        <dbReference type="Proteomes" id="UP000297540"/>
    </source>
</evidence>
<keyword evidence="3" id="KW-1185">Reference proteome</keyword>
<feature type="signal peptide" evidence="1">
    <location>
        <begin position="1"/>
        <end position="23"/>
    </location>
</feature>
<evidence type="ECO:0000313" key="2">
    <source>
        <dbReference type="EMBL" id="TFF37782.1"/>
    </source>
</evidence>
<name>A0A4Y8SFX0_9SPHI</name>
<evidence type="ECO:0000256" key="1">
    <source>
        <dbReference type="SAM" id="SignalP"/>
    </source>
</evidence>
<dbReference type="RefSeq" id="WP_133230524.1">
    <property type="nucleotide sequence ID" value="NZ_SOZE01000009.1"/>
</dbReference>
<dbReference type="Proteomes" id="UP000297540">
    <property type="component" value="Unassembled WGS sequence"/>
</dbReference>
<dbReference type="AlphaFoldDB" id="A0A4Y8SFX0"/>
<gene>
    <name evidence="2" type="ORF">E2R66_11490</name>
</gene>
<dbReference type="EMBL" id="SOZE01000009">
    <property type="protein sequence ID" value="TFF37782.1"/>
    <property type="molecule type" value="Genomic_DNA"/>
</dbReference>